<dbReference type="OrthoDB" id="1685042at2759"/>
<dbReference type="Proteomes" id="UP001085076">
    <property type="component" value="Miscellaneous, Linkage group lg01"/>
</dbReference>
<reference evidence="3" key="2">
    <citation type="journal article" date="2022" name="Hortic Res">
        <title>The genome of Dioscorea zingiberensis sheds light on the biosynthesis, origin and evolution of the medicinally important diosgenin saponins.</title>
        <authorList>
            <person name="Li Y."/>
            <person name="Tan C."/>
            <person name="Li Z."/>
            <person name="Guo J."/>
            <person name="Li S."/>
            <person name="Chen X."/>
            <person name="Wang C."/>
            <person name="Dai X."/>
            <person name="Yang H."/>
            <person name="Song W."/>
            <person name="Hou L."/>
            <person name="Xu J."/>
            <person name="Tong Z."/>
            <person name="Xu A."/>
            <person name="Yuan X."/>
            <person name="Wang W."/>
            <person name="Yang Q."/>
            <person name="Chen L."/>
            <person name="Sun Z."/>
            <person name="Wang K."/>
            <person name="Pan B."/>
            <person name="Chen J."/>
            <person name="Bao Y."/>
            <person name="Liu F."/>
            <person name="Qi X."/>
            <person name="Gang D.R."/>
            <person name="Wen J."/>
            <person name="Li J."/>
        </authorList>
    </citation>
    <scope>NUCLEOTIDE SEQUENCE</scope>
    <source>
        <strain evidence="3">Dzin_1.0</strain>
    </source>
</reference>
<comment type="caution">
    <text evidence="3">The sequence shown here is derived from an EMBL/GenBank/DDBJ whole genome shotgun (WGS) entry which is preliminary data.</text>
</comment>
<feature type="region of interest" description="Disordered" evidence="2">
    <location>
        <begin position="35"/>
        <end position="64"/>
    </location>
</feature>
<reference evidence="3" key="1">
    <citation type="submission" date="2021-03" db="EMBL/GenBank/DDBJ databases">
        <authorList>
            <person name="Li Z."/>
            <person name="Yang C."/>
        </authorList>
    </citation>
    <scope>NUCLEOTIDE SEQUENCE</scope>
    <source>
        <strain evidence="3">Dzin_1.0</strain>
        <tissue evidence="3">Leaf</tissue>
    </source>
</reference>
<proteinExistence type="predicted"/>
<dbReference type="GO" id="GO:0033290">
    <property type="term" value="C:eukaryotic 48S preinitiation complex"/>
    <property type="evidence" value="ECO:0007669"/>
    <property type="project" value="TreeGrafter"/>
</dbReference>
<feature type="compositionally biased region" description="Basic and acidic residues" evidence="2">
    <location>
        <begin position="40"/>
        <end position="54"/>
    </location>
</feature>
<dbReference type="GO" id="GO:0003723">
    <property type="term" value="F:RNA binding"/>
    <property type="evidence" value="ECO:0007669"/>
    <property type="project" value="InterPro"/>
</dbReference>
<organism evidence="3 4">
    <name type="scientific">Dioscorea zingiberensis</name>
    <dbReference type="NCBI Taxonomy" id="325984"/>
    <lineage>
        <taxon>Eukaryota</taxon>
        <taxon>Viridiplantae</taxon>
        <taxon>Streptophyta</taxon>
        <taxon>Embryophyta</taxon>
        <taxon>Tracheophyta</taxon>
        <taxon>Spermatophyta</taxon>
        <taxon>Magnoliopsida</taxon>
        <taxon>Liliopsida</taxon>
        <taxon>Dioscoreales</taxon>
        <taxon>Dioscoreaceae</taxon>
        <taxon>Dioscorea</taxon>
    </lineage>
</organism>
<dbReference type="SUPFAM" id="SSF110993">
    <property type="entry name" value="eIF-2-alpha, C-terminal domain"/>
    <property type="match status" value="1"/>
</dbReference>
<gene>
    <name evidence="3" type="ORF">J5N97_007597</name>
</gene>
<dbReference type="PANTHER" id="PTHR10602:SF0">
    <property type="entry name" value="EUKARYOTIC TRANSLATION INITIATION FACTOR 2 SUBUNIT 1"/>
    <property type="match status" value="1"/>
</dbReference>
<dbReference type="GO" id="GO:0003743">
    <property type="term" value="F:translation initiation factor activity"/>
    <property type="evidence" value="ECO:0007669"/>
    <property type="project" value="InterPro"/>
</dbReference>
<keyword evidence="4" id="KW-1185">Reference proteome</keyword>
<dbReference type="InterPro" id="IPR024055">
    <property type="entry name" value="TIF2_asu_C"/>
</dbReference>
<accession>A0A9D5DC61</accession>
<sequence>MVSASTVTKGYINLSERCFSEGDIQAFKVIVTDPDSGARQADHEGEGSRARWAGDDEGGSGNHTREMKCFMFDGVLHIKEAMKKAEAEGNEDCLVKFKLVAPPPFLTRSKGFLS</sequence>
<dbReference type="Gene3D" id="3.30.70.1130">
    <property type="entry name" value="EIF_2_alpha"/>
    <property type="match status" value="1"/>
</dbReference>
<evidence type="ECO:0000313" key="3">
    <source>
        <dbReference type="EMBL" id="KAJ0989241.1"/>
    </source>
</evidence>
<dbReference type="InterPro" id="IPR011488">
    <property type="entry name" value="TIF_2_asu"/>
</dbReference>
<evidence type="ECO:0000256" key="2">
    <source>
        <dbReference type="SAM" id="MobiDB-lite"/>
    </source>
</evidence>
<dbReference type="AlphaFoldDB" id="A0A9D5DC61"/>
<dbReference type="GO" id="GO:0005850">
    <property type="term" value="C:eukaryotic translation initiation factor 2 complex"/>
    <property type="evidence" value="ECO:0007669"/>
    <property type="project" value="TreeGrafter"/>
</dbReference>
<dbReference type="PANTHER" id="PTHR10602">
    <property type="entry name" value="EUKARYOTIC TRANSLATION INITIATION FACTOR 2 SUBUNIT 1"/>
    <property type="match status" value="1"/>
</dbReference>
<name>A0A9D5DC61_9LILI</name>
<evidence type="ECO:0000256" key="1">
    <source>
        <dbReference type="ARBA" id="ARBA00022917"/>
    </source>
</evidence>
<dbReference type="Pfam" id="PF07541">
    <property type="entry name" value="EIF_2_alpha"/>
    <property type="match status" value="1"/>
</dbReference>
<protein>
    <submittedName>
        <fullName evidence="3">Uncharacterized protein</fullName>
    </submittedName>
</protein>
<keyword evidence="1" id="KW-0648">Protein biosynthesis</keyword>
<dbReference type="GO" id="GO:0043022">
    <property type="term" value="F:ribosome binding"/>
    <property type="evidence" value="ECO:0007669"/>
    <property type="project" value="TreeGrafter"/>
</dbReference>
<dbReference type="EMBL" id="JAGGNH010000001">
    <property type="protein sequence ID" value="KAJ0989241.1"/>
    <property type="molecule type" value="Genomic_DNA"/>
</dbReference>
<evidence type="ECO:0000313" key="4">
    <source>
        <dbReference type="Proteomes" id="UP001085076"/>
    </source>
</evidence>